<evidence type="ECO:0000256" key="3">
    <source>
        <dbReference type="ARBA" id="ARBA00022475"/>
    </source>
</evidence>
<evidence type="ECO:0000256" key="7">
    <source>
        <dbReference type="ARBA" id="ARBA00023136"/>
    </source>
</evidence>
<evidence type="ECO:0000256" key="6">
    <source>
        <dbReference type="ARBA" id="ARBA00022989"/>
    </source>
</evidence>
<evidence type="ECO:0000256" key="9">
    <source>
        <dbReference type="SAM" id="Phobius"/>
    </source>
</evidence>
<dbReference type="PANTHER" id="PTHR11795:SF452">
    <property type="entry name" value="ABC TRANSPORTER PERMEASE PROTEIN"/>
    <property type="match status" value="1"/>
</dbReference>
<feature type="transmembrane region" description="Helical" evidence="9">
    <location>
        <begin position="221"/>
        <end position="245"/>
    </location>
</feature>
<evidence type="ECO:0000256" key="1">
    <source>
        <dbReference type="ARBA" id="ARBA00004651"/>
    </source>
</evidence>
<evidence type="ECO:0000256" key="8">
    <source>
        <dbReference type="ARBA" id="ARBA00037998"/>
    </source>
</evidence>
<dbReference type="GO" id="GO:0005886">
    <property type="term" value="C:plasma membrane"/>
    <property type="evidence" value="ECO:0007669"/>
    <property type="project" value="UniProtKB-SubCell"/>
</dbReference>
<feature type="transmembrane region" description="Helical" evidence="9">
    <location>
        <begin position="59"/>
        <end position="82"/>
    </location>
</feature>
<dbReference type="InterPro" id="IPR001851">
    <property type="entry name" value="ABC_transp_permease"/>
</dbReference>
<evidence type="ECO:0000256" key="4">
    <source>
        <dbReference type="ARBA" id="ARBA00022692"/>
    </source>
</evidence>
<evidence type="ECO:0000256" key="2">
    <source>
        <dbReference type="ARBA" id="ARBA00022448"/>
    </source>
</evidence>
<evidence type="ECO:0000313" key="10">
    <source>
        <dbReference type="EMBL" id="SMF90056.1"/>
    </source>
</evidence>
<proteinExistence type="inferred from homology"/>
<dbReference type="Proteomes" id="UP000192936">
    <property type="component" value="Unassembled WGS sequence"/>
</dbReference>
<dbReference type="EMBL" id="FXAK01000009">
    <property type="protein sequence ID" value="SMF90056.1"/>
    <property type="molecule type" value="Genomic_DNA"/>
</dbReference>
<name>A0A1X7HNQ0_9PROT</name>
<dbReference type="GO" id="GO:0006865">
    <property type="term" value="P:amino acid transport"/>
    <property type="evidence" value="ECO:0007669"/>
    <property type="project" value="UniProtKB-KW"/>
</dbReference>
<gene>
    <name evidence="10" type="ORF">SAMN02982917_6950</name>
</gene>
<dbReference type="STRING" id="286727.SAMN02982917_6950"/>
<feature type="transmembrane region" description="Helical" evidence="9">
    <location>
        <begin position="134"/>
        <end position="155"/>
    </location>
</feature>
<keyword evidence="5" id="KW-0029">Amino-acid transport</keyword>
<accession>A0A1X7HNQ0</accession>
<reference evidence="10 11" key="1">
    <citation type="submission" date="2017-04" db="EMBL/GenBank/DDBJ databases">
        <authorList>
            <person name="Afonso C.L."/>
            <person name="Miller P.J."/>
            <person name="Scott M.A."/>
            <person name="Spackman E."/>
            <person name="Goraichik I."/>
            <person name="Dimitrov K.M."/>
            <person name="Suarez D.L."/>
            <person name="Swayne D.E."/>
        </authorList>
    </citation>
    <scope>NUCLEOTIDE SEQUENCE [LARGE SCALE GENOMIC DNA]</scope>
    <source>
        <strain evidence="10 11">A2P</strain>
    </source>
</reference>
<keyword evidence="2" id="KW-0813">Transport</keyword>
<feature type="transmembrane region" description="Helical" evidence="9">
    <location>
        <begin position="6"/>
        <end position="28"/>
    </location>
</feature>
<evidence type="ECO:0000256" key="5">
    <source>
        <dbReference type="ARBA" id="ARBA00022970"/>
    </source>
</evidence>
<organism evidence="10 11">
    <name type="scientific">Azospirillum oryzae</name>
    <dbReference type="NCBI Taxonomy" id="286727"/>
    <lineage>
        <taxon>Bacteria</taxon>
        <taxon>Pseudomonadati</taxon>
        <taxon>Pseudomonadota</taxon>
        <taxon>Alphaproteobacteria</taxon>
        <taxon>Rhodospirillales</taxon>
        <taxon>Azospirillaceae</taxon>
        <taxon>Azospirillum</taxon>
    </lineage>
</organism>
<dbReference type="Pfam" id="PF02653">
    <property type="entry name" value="BPD_transp_2"/>
    <property type="match status" value="1"/>
</dbReference>
<sequence>MIEQMIVNGLLAGLIYVIMALGFTMIFGIMRIVNFAHGEFYMIGAVVVFILAGSFGWPFFLAVLCGGLAAGLLGVVIERALFRRLVSEEMPSMIMSLAVAIILQSTVLIVFGPAEQSVNRPFSGVWTLGRAVVPWDRTVVALGALVVLAGFYAFLKLSRLGLAMRAVAQDPETSSLMGVEAGLVYSAAFGMSCLLAGLAGGLMAPIYTVGPYMGELPMLKAFVVVILGGLGSVPGAMLGGLLLGLSESVLSTQFSSGIALIASFLMVLLIVVVRPAGLMGRIAR</sequence>
<keyword evidence="4 9" id="KW-0812">Transmembrane</keyword>
<dbReference type="RefSeq" id="WP_085091713.1">
    <property type="nucleotide sequence ID" value="NZ_FXAK01000009.1"/>
</dbReference>
<keyword evidence="6 9" id="KW-1133">Transmembrane helix</keyword>
<dbReference type="InterPro" id="IPR052157">
    <property type="entry name" value="BCAA_transport_permease"/>
</dbReference>
<comment type="subcellular location">
    <subcellularLocation>
        <location evidence="1">Cell membrane</location>
        <topology evidence="1">Multi-pass membrane protein</topology>
    </subcellularLocation>
</comment>
<evidence type="ECO:0000313" key="11">
    <source>
        <dbReference type="Proteomes" id="UP000192936"/>
    </source>
</evidence>
<keyword evidence="7 9" id="KW-0472">Membrane</keyword>
<feature type="transmembrane region" description="Helical" evidence="9">
    <location>
        <begin position="183"/>
        <end position="209"/>
    </location>
</feature>
<feature type="transmembrane region" description="Helical" evidence="9">
    <location>
        <begin position="94"/>
        <end position="114"/>
    </location>
</feature>
<comment type="similarity">
    <text evidence="8">Belongs to the binding-protein-dependent transport system permease family. LivHM subfamily.</text>
</comment>
<protein>
    <submittedName>
        <fullName evidence="10">Amino acid/amide ABC transporter membrane protein 1, HAAT family</fullName>
    </submittedName>
</protein>
<dbReference type="CDD" id="cd06582">
    <property type="entry name" value="TM_PBP1_LivH_like"/>
    <property type="match status" value="1"/>
</dbReference>
<dbReference type="PANTHER" id="PTHR11795">
    <property type="entry name" value="BRANCHED-CHAIN AMINO ACID TRANSPORT SYSTEM PERMEASE PROTEIN LIVH"/>
    <property type="match status" value="1"/>
</dbReference>
<feature type="transmembrane region" description="Helical" evidence="9">
    <location>
        <begin position="257"/>
        <end position="277"/>
    </location>
</feature>
<dbReference type="GO" id="GO:0022857">
    <property type="term" value="F:transmembrane transporter activity"/>
    <property type="evidence" value="ECO:0007669"/>
    <property type="project" value="InterPro"/>
</dbReference>
<keyword evidence="3" id="KW-1003">Cell membrane</keyword>
<dbReference type="AlphaFoldDB" id="A0A1X7HNQ0"/>
<dbReference type="OrthoDB" id="9778908at2"/>